<dbReference type="RefSeq" id="WP_151176742.1">
    <property type="nucleotide sequence ID" value="NZ_CP042906.1"/>
</dbReference>
<reference evidence="7 8" key="1">
    <citation type="submission" date="2019-08" db="EMBL/GenBank/DDBJ databases">
        <title>Hyperibacter terrae gen. nov., sp. nov. and Hyperibacter viscosus sp. nov., two new members in the family Rhodospirillaceae isolated from the rhizosphere of Hypericum perforatum.</title>
        <authorList>
            <person name="Noviana Z."/>
        </authorList>
    </citation>
    <scope>NUCLEOTIDE SEQUENCE [LARGE SCALE GENOMIC DNA]</scope>
    <source>
        <strain evidence="7 8">R5913</strain>
    </source>
</reference>
<evidence type="ECO:0000313" key="8">
    <source>
        <dbReference type="Proteomes" id="UP000326202"/>
    </source>
</evidence>
<dbReference type="GO" id="GO:0016787">
    <property type="term" value="F:hydrolase activity"/>
    <property type="evidence" value="ECO:0007669"/>
    <property type="project" value="UniProtKB-UniRule"/>
</dbReference>
<dbReference type="InterPro" id="IPR016035">
    <property type="entry name" value="Acyl_Trfase/lysoPLipase"/>
</dbReference>
<feature type="compositionally biased region" description="Polar residues" evidence="5">
    <location>
        <begin position="1"/>
        <end position="10"/>
    </location>
</feature>
<feature type="active site" description="Nucleophile" evidence="4">
    <location>
        <position position="66"/>
    </location>
</feature>
<keyword evidence="8" id="KW-1185">Reference proteome</keyword>
<dbReference type="PROSITE" id="PS51635">
    <property type="entry name" value="PNPLA"/>
    <property type="match status" value="1"/>
</dbReference>
<keyword evidence="2 4" id="KW-0442">Lipid degradation</keyword>
<sequence>MTQTLTQNAVRATRRKSKTHQIGERPPFDCVALVLQGGGALGAYQGGVYQGLAEAGLHPDWVAGISIGAINAALIAGNPPERRVEQLREFWELITANPGGGWLGGFGATMMRGDLARGTFGQIAAANALMNGAPGFFKPRQPNPWLQAPGTPEATSYYDTSPLRATLEQLVDFDRINTSEQMRFSVGAVNVRTGNFAYFNARTHHIGPQHIMASGALPPGFAAVEIDGEHYWDGGLVSNTPLEWVVDREGREDMLIFQVDLWNARGQYPATIANVMSREKEIQFSSRTRAATNAVRRRRRLGSALATLLERVPDDLKAGLDMRLLEDAADLSVYNIVQLIHRARSFEGQSKDYEFSRLAMEEHWKAGYHDAVRTLRHPEILQRPSAADGVFTFDLAVDGRD</sequence>
<evidence type="ECO:0000313" key="7">
    <source>
        <dbReference type="EMBL" id="QEX16377.1"/>
    </source>
</evidence>
<protein>
    <submittedName>
        <fullName evidence="7">Membrane protein</fullName>
    </submittedName>
</protein>
<feature type="short sequence motif" description="GXSXG" evidence="4">
    <location>
        <begin position="64"/>
        <end position="68"/>
    </location>
</feature>
<evidence type="ECO:0000256" key="1">
    <source>
        <dbReference type="ARBA" id="ARBA00022801"/>
    </source>
</evidence>
<dbReference type="Pfam" id="PF12536">
    <property type="entry name" value="DUF3734"/>
    <property type="match status" value="1"/>
</dbReference>
<gene>
    <name evidence="7" type="ORF">FRZ44_16700</name>
</gene>
<dbReference type="GO" id="GO:0016042">
    <property type="term" value="P:lipid catabolic process"/>
    <property type="evidence" value="ECO:0007669"/>
    <property type="project" value="UniProtKB-UniRule"/>
</dbReference>
<keyword evidence="1 4" id="KW-0378">Hydrolase</keyword>
<dbReference type="EMBL" id="CP042906">
    <property type="protein sequence ID" value="QEX16377.1"/>
    <property type="molecule type" value="Genomic_DNA"/>
</dbReference>
<dbReference type="Proteomes" id="UP000326202">
    <property type="component" value="Chromosome"/>
</dbReference>
<keyword evidence="3 4" id="KW-0443">Lipid metabolism</keyword>
<feature type="short sequence motif" description="GXGXXG" evidence="4">
    <location>
        <begin position="37"/>
        <end position="42"/>
    </location>
</feature>
<feature type="domain" description="PNPLA" evidence="6">
    <location>
        <begin position="33"/>
        <end position="246"/>
    </location>
</feature>
<organism evidence="7 8">
    <name type="scientific">Hypericibacter terrae</name>
    <dbReference type="NCBI Taxonomy" id="2602015"/>
    <lineage>
        <taxon>Bacteria</taxon>
        <taxon>Pseudomonadati</taxon>
        <taxon>Pseudomonadota</taxon>
        <taxon>Alphaproteobacteria</taxon>
        <taxon>Rhodospirillales</taxon>
        <taxon>Dongiaceae</taxon>
        <taxon>Hypericibacter</taxon>
    </lineage>
</organism>
<dbReference type="CDD" id="cd07209">
    <property type="entry name" value="Pat_hypo_Ecoli_Z1214_like"/>
    <property type="match status" value="1"/>
</dbReference>
<dbReference type="SUPFAM" id="SSF52151">
    <property type="entry name" value="FabD/lysophospholipase-like"/>
    <property type="match status" value="1"/>
</dbReference>
<feature type="region of interest" description="Disordered" evidence="5">
    <location>
        <begin position="1"/>
        <end position="21"/>
    </location>
</feature>
<feature type="short sequence motif" description="DGA/G" evidence="4">
    <location>
        <begin position="233"/>
        <end position="235"/>
    </location>
</feature>
<proteinExistence type="predicted"/>
<evidence type="ECO:0000256" key="2">
    <source>
        <dbReference type="ARBA" id="ARBA00022963"/>
    </source>
</evidence>
<dbReference type="Pfam" id="PF01734">
    <property type="entry name" value="Patatin"/>
    <property type="match status" value="1"/>
</dbReference>
<dbReference type="InterPro" id="IPR002641">
    <property type="entry name" value="PNPLA_dom"/>
</dbReference>
<evidence type="ECO:0000256" key="3">
    <source>
        <dbReference type="ARBA" id="ARBA00023098"/>
    </source>
</evidence>
<dbReference type="Gene3D" id="3.40.1090.10">
    <property type="entry name" value="Cytosolic phospholipase A2 catalytic domain"/>
    <property type="match status" value="2"/>
</dbReference>
<dbReference type="OrthoDB" id="9807112at2"/>
<dbReference type="PANTHER" id="PTHR14226:SF57">
    <property type="entry name" value="BLR7027 PROTEIN"/>
    <property type="match status" value="1"/>
</dbReference>
<dbReference type="InterPro" id="IPR021095">
    <property type="entry name" value="DUF3734"/>
</dbReference>
<dbReference type="AlphaFoldDB" id="A0A5J6MGZ8"/>
<accession>A0A5J6MGZ8</accession>
<dbReference type="InterPro" id="IPR050301">
    <property type="entry name" value="NTE"/>
</dbReference>
<name>A0A5J6MGZ8_9PROT</name>
<evidence type="ECO:0000256" key="5">
    <source>
        <dbReference type="SAM" id="MobiDB-lite"/>
    </source>
</evidence>
<feature type="active site" description="Proton acceptor" evidence="4">
    <location>
        <position position="233"/>
    </location>
</feature>
<evidence type="ECO:0000259" key="6">
    <source>
        <dbReference type="PROSITE" id="PS51635"/>
    </source>
</evidence>
<dbReference type="PANTHER" id="PTHR14226">
    <property type="entry name" value="NEUROPATHY TARGET ESTERASE/SWISS CHEESE D.MELANOGASTER"/>
    <property type="match status" value="1"/>
</dbReference>
<evidence type="ECO:0000256" key="4">
    <source>
        <dbReference type="PROSITE-ProRule" id="PRU01161"/>
    </source>
</evidence>
<dbReference type="KEGG" id="htq:FRZ44_16700"/>